<organism evidence="1 2">
    <name type="scientific">Ekhidna lutea</name>
    <dbReference type="NCBI Taxonomy" id="447679"/>
    <lineage>
        <taxon>Bacteria</taxon>
        <taxon>Pseudomonadati</taxon>
        <taxon>Bacteroidota</taxon>
        <taxon>Cytophagia</taxon>
        <taxon>Cytophagales</taxon>
        <taxon>Reichenbachiellaceae</taxon>
        <taxon>Ekhidna</taxon>
    </lineage>
</organism>
<reference evidence="1 2" key="1">
    <citation type="submission" date="2017-06" db="EMBL/GenBank/DDBJ databases">
        <authorList>
            <person name="Kim H.J."/>
            <person name="Triplett B.A."/>
        </authorList>
    </citation>
    <scope>NUCLEOTIDE SEQUENCE [LARGE SCALE GENOMIC DNA]</scope>
    <source>
        <strain evidence="1 2">DSM 19307</strain>
    </source>
</reference>
<protein>
    <submittedName>
        <fullName evidence="1">Uncharacterized protein</fullName>
    </submittedName>
</protein>
<evidence type="ECO:0000313" key="1">
    <source>
        <dbReference type="EMBL" id="SNS54958.1"/>
    </source>
</evidence>
<gene>
    <name evidence="1" type="ORF">SAMN05421640_0621</name>
</gene>
<dbReference type="AlphaFoldDB" id="A0A239FEL4"/>
<name>A0A239FEL4_EKHLU</name>
<sequence>MSDKAEGHENKKATLKRMALCGAEWIDRSGVPPTDSRIFEFVDLVENKKATLEEGWLGWC</sequence>
<keyword evidence="2" id="KW-1185">Reference proteome</keyword>
<dbReference type="RefSeq" id="WP_089355375.1">
    <property type="nucleotide sequence ID" value="NZ_FZPD01000001.1"/>
</dbReference>
<evidence type="ECO:0000313" key="2">
    <source>
        <dbReference type="Proteomes" id="UP000198393"/>
    </source>
</evidence>
<proteinExistence type="predicted"/>
<dbReference type="EMBL" id="FZPD01000001">
    <property type="protein sequence ID" value="SNS54958.1"/>
    <property type="molecule type" value="Genomic_DNA"/>
</dbReference>
<accession>A0A239FEL4</accession>
<dbReference type="Proteomes" id="UP000198393">
    <property type="component" value="Unassembled WGS sequence"/>
</dbReference>